<evidence type="ECO:0000256" key="3">
    <source>
        <dbReference type="ARBA" id="ARBA00022515"/>
    </source>
</evidence>
<evidence type="ECO:0000313" key="11">
    <source>
        <dbReference type="EMBL" id="CAG9991387.1"/>
    </source>
</evidence>
<organism evidence="11 12">
    <name type="scientific">Clonostachys byssicola</name>
    <dbReference type="NCBI Taxonomy" id="160290"/>
    <lineage>
        <taxon>Eukaryota</taxon>
        <taxon>Fungi</taxon>
        <taxon>Dikarya</taxon>
        <taxon>Ascomycota</taxon>
        <taxon>Pezizomycotina</taxon>
        <taxon>Sordariomycetes</taxon>
        <taxon>Hypocreomycetidae</taxon>
        <taxon>Hypocreales</taxon>
        <taxon>Bionectriaceae</taxon>
        <taxon>Clonostachys</taxon>
    </lineage>
</organism>
<sequence length="505" mass="57440">MPHSEPTDTMSSPQAIKDEPMEDNAAIPGDVAQVANGNDVDMAERDTDLTQDKTKLEELFADMDSDDEFSSSAKPPASSPPVAPISAGDLSQAKASDPEIMRSFYQRLFPWRYLFQWLNHGPTPTNDWTHREFAFTLQNDAYSRFQSYANADLLKKDVIRLVPTRFEIGAVYTTSPRDKKTLRNTSKFQPVGKELCFDIDLTDYDEIRTCCAKTKICNKCWQFITMSIKVIDLALREDFGFKHIMWVYSGRRGAHAWVCDKRARNLDNQKRKAIVGYMELLSGGAQAVKKVNVRRPLHPHISRSLEILRGHFQEDILDAQDPWSTDEQAKKLLQLLPDQTLNESLKRKWDAAPGRTSTSKWADIDAVAKTGASKNLDSKALLEAKQDIVLEYTYPRLDVLVSKRMDHLLKTPFAVHPGTGRVCVPIDLKNLEEFDPFEVPTVQLLLGEIDSWTGGDDEQSKGIADWEKTSLKPYIEQFRLFINGIIKDEKDVSVKRERDDDSMEF</sequence>
<dbReference type="SUPFAM" id="SSF56747">
    <property type="entry name" value="Prim-pol domain"/>
    <property type="match status" value="1"/>
</dbReference>
<evidence type="ECO:0000256" key="7">
    <source>
        <dbReference type="ARBA" id="ARBA00022723"/>
    </source>
</evidence>
<dbReference type="PANTHER" id="PTHR10536">
    <property type="entry name" value="DNA PRIMASE SMALL SUBUNIT"/>
    <property type="match status" value="1"/>
</dbReference>
<dbReference type="OrthoDB" id="19606at2759"/>
<dbReference type="AlphaFoldDB" id="A0A9N9ULP7"/>
<dbReference type="EC" id="2.7.7.-" evidence="9"/>
<proteinExistence type="inferred from homology"/>
<dbReference type="NCBIfam" id="TIGR00335">
    <property type="entry name" value="primase_sml"/>
    <property type="match status" value="1"/>
</dbReference>
<evidence type="ECO:0000256" key="10">
    <source>
        <dbReference type="SAM" id="MobiDB-lite"/>
    </source>
</evidence>
<dbReference type="InterPro" id="IPR014052">
    <property type="entry name" value="DNA_primase_ssu_euk/arc"/>
</dbReference>
<dbReference type="GO" id="GO:0003899">
    <property type="term" value="F:DNA-directed RNA polymerase activity"/>
    <property type="evidence" value="ECO:0007669"/>
    <property type="project" value="InterPro"/>
</dbReference>
<accession>A0A9N9ULP7</accession>
<keyword evidence="6 9" id="KW-0235">DNA replication</keyword>
<comment type="similarity">
    <text evidence="1 9">Belongs to the eukaryotic-type primase small subunit family.</text>
</comment>
<keyword evidence="12" id="KW-1185">Reference proteome</keyword>
<keyword evidence="7" id="KW-0479">Metal-binding</keyword>
<evidence type="ECO:0000256" key="1">
    <source>
        <dbReference type="ARBA" id="ARBA00009762"/>
    </source>
</evidence>
<evidence type="ECO:0000256" key="4">
    <source>
        <dbReference type="ARBA" id="ARBA00022679"/>
    </source>
</evidence>
<feature type="compositionally biased region" description="Acidic residues" evidence="10">
    <location>
        <begin position="59"/>
        <end position="69"/>
    </location>
</feature>
<dbReference type="GO" id="GO:0005658">
    <property type="term" value="C:alpha DNA polymerase:primase complex"/>
    <property type="evidence" value="ECO:0007669"/>
    <property type="project" value="UniProtKB-ARBA"/>
</dbReference>
<feature type="compositionally biased region" description="Basic and acidic residues" evidence="10">
    <location>
        <begin position="42"/>
        <end position="58"/>
    </location>
</feature>
<name>A0A9N9ULP7_9HYPO</name>
<evidence type="ECO:0000256" key="9">
    <source>
        <dbReference type="RuleBase" id="RU003514"/>
    </source>
</evidence>
<feature type="region of interest" description="Disordered" evidence="10">
    <location>
        <begin position="1"/>
        <end position="94"/>
    </location>
</feature>
<comment type="caution">
    <text evidence="11">The sequence shown here is derived from an EMBL/GenBank/DDBJ whole genome shotgun (WGS) entry which is preliminary data.</text>
</comment>
<gene>
    <name evidence="11" type="ORF">CBYS24578_00006198</name>
</gene>
<dbReference type="Proteomes" id="UP000754883">
    <property type="component" value="Unassembled WGS sequence"/>
</dbReference>
<reference evidence="11 12" key="2">
    <citation type="submission" date="2021-10" db="EMBL/GenBank/DDBJ databases">
        <authorList>
            <person name="Piombo E."/>
        </authorList>
    </citation>
    <scope>NUCLEOTIDE SEQUENCE [LARGE SCALE GENOMIC DNA]</scope>
</reference>
<evidence type="ECO:0000256" key="8">
    <source>
        <dbReference type="ARBA" id="ARBA00023163"/>
    </source>
</evidence>
<protein>
    <recommendedName>
        <fullName evidence="9">DNA primase</fullName>
        <ecNumber evidence="9">2.7.7.-</ecNumber>
    </recommendedName>
</protein>
<dbReference type="EMBL" id="CABFNO020001479">
    <property type="protein sequence ID" value="CAG9991387.1"/>
    <property type="molecule type" value="Genomic_DNA"/>
</dbReference>
<keyword evidence="8" id="KW-0804">Transcription</keyword>
<evidence type="ECO:0000256" key="5">
    <source>
        <dbReference type="ARBA" id="ARBA00022695"/>
    </source>
</evidence>
<keyword evidence="4 9" id="KW-0808">Transferase</keyword>
<dbReference type="Gene3D" id="3.90.920.10">
    <property type="entry name" value="DNA primase, PRIM domain"/>
    <property type="match status" value="1"/>
</dbReference>
<keyword evidence="2 9" id="KW-0240">DNA-directed RNA polymerase</keyword>
<dbReference type="CDD" id="cd04860">
    <property type="entry name" value="AE_Prim_S"/>
    <property type="match status" value="1"/>
</dbReference>
<keyword evidence="5" id="KW-0548">Nucleotidyltransferase</keyword>
<dbReference type="Pfam" id="PF01896">
    <property type="entry name" value="DNA_primase_S"/>
    <property type="match status" value="1"/>
</dbReference>
<dbReference type="GO" id="GO:0006269">
    <property type="term" value="P:DNA replication, synthesis of primer"/>
    <property type="evidence" value="ECO:0007669"/>
    <property type="project" value="UniProtKB-KW"/>
</dbReference>
<evidence type="ECO:0000256" key="2">
    <source>
        <dbReference type="ARBA" id="ARBA00022478"/>
    </source>
</evidence>
<keyword evidence="3 9" id="KW-0639">Primosome</keyword>
<evidence type="ECO:0000313" key="12">
    <source>
        <dbReference type="Proteomes" id="UP000754883"/>
    </source>
</evidence>
<dbReference type="GO" id="GO:0046872">
    <property type="term" value="F:metal ion binding"/>
    <property type="evidence" value="ECO:0007669"/>
    <property type="project" value="UniProtKB-KW"/>
</dbReference>
<dbReference type="FunFam" id="3.90.920.10:FF:000002">
    <property type="entry name" value="DNA primase"/>
    <property type="match status" value="1"/>
</dbReference>
<evidence type="ECO:0000256" key="6">
    <source>
        <dbReference type="ARBA" id="ARBA00022705"/>
    </source>
</evidence>
<dbReference type="InterPro" id="IPR002755">
    <property type="entry name" value="DNA_primase_S"/>
</dbReference>
<reference evidence="12" key="1">
    <citation type="submission" date="2019-06" db="EMBL/GenBank/DDBJ databases">
        <authorList>
            <person name="Broberg M."/>
        </authorList>
    </citation>
    <scope>NUCLEOTIDE SEQUENCE [LARGE SCALE GENOMIC DNA]</scope>
</reference>